<feature type="region of interest" description="Disordered" evidence="1">
    <location>
        <begin position="274"/>
        <end position="309"/>
    </location>
</feature>
<feature type="region of interest" description="Disordered" evidence="1">
    <location>
        <begin position="130"/>
        <end position="153"/>
    </location>
</feature>
<dbReference type="EMBL" id="JAAAJB010000477">
    <property type="protein sequence ID" value="KAG0255133.1"/>
    <property type="molecule type" value="Genomic_DNA"/>
</dbReference>
<accession>A0A9P6PZ22</accession>
<keyword evidence="4" id="KW-1185">Reference proteome</keyword>
<evidence type="ECO:0000259" key="2">
    <source>
        <dbReference type="Pfam" id="PF16561"/>
    </source>
</evidence>
<feature type="compositionally biased region" description="Low complexity" evidence="1">
    <location>
        <begin position="138"/>
        <end position="153"/>
    </location>
</feature>
<dbReference type="SUPFAM" id="SSF81296">
    <property type="entry name" value="E set domains"/>
    <property type="match status" value="1"/>
</dbReference>
<evidence type="ECO:0000313" key="4">
    <source>
        <dbReference type="Proteomes" id="UP000807716"/>
    </source>
</evidence>
<feature type="compositionally biased region" description="Polar residues" evidence="1">
    <location>
        <begin position="220"/>
        <end position="236"/>
    </location>
</feature>
<dbReference type="AlphaFoldDB" id="A0A9P6PZ22"/>
<feature type="region of interest" description="Disordered" evidence="1">
    <location>
        <begin position="459"/>
        <end position="486"/>
    </location>
</feature>
<feature type="compositionally biased region" description="Low complexity" evidence="1">
    <location>
        <begin position="210"/>
        <end position="219"/>
    </location>
</feature>
<proteinExistence type="predicted"/>
<reference evidence="3" key="1">
    <citation type="journal article" date="2020" name="Fungal Divers.">
        <title>Resolving the Mortierellaceae phylogeny through synthesis of multi-gene phylogenetics and phylogenomics.</title>
        <authorList>
            <person name="Vandepol N."/>
            <person name="Liber J."/>
            <person name="Desiro A."/>
            <person name="Na H."/>
            <person name="Kennedy M."/>
            <person name="Barry K."/>
            <person name="Grigoriev I.V."/>
            <person name="Miller A.N."/>
            <person name="O'Donnell K."/>
            <person name="Stajich J.E."/>
            <person name="Bonito G."/>
        </authorList>
    </citation>
    <scope>NUCLEOTIDE SEQUENCE</scope>
    <source>
        <strain evidence="3">BC1065</strain>
    </source>
</reference>
<dbReference type="InterPro" id="IPR032640">
    <property type="entry name" value="AMPK1_CBM"/>
</dbReference>
<dbReference type="Proteomes" id="UP000807716">
    <property type="component" value="Unassembled WGS sequence"/>
</dbReference>
<dbReference type="InterPro" id="IPR014756">
    <property type="entry name" value="Ig_E-set"/>
</dbReference>
<dbReference type="Gene3D" id="2.60.40.10">
    <property type="entry name" value="Immunoglobulins"/>
    <property type="match status" value="1"/>
</dbReference>
<evidence type="ECO:0000256" key="1">
    <source>
        <dbReference type="SAM" id="MobiDB-lite"/>
    </source>
</evidence>
<dbReference type="OrthoDB" id="5873279at2759"/>
<comment type="caution">
    <text evidence="3">The sequence shown here is derived from an EMBL/GenBank/DDBJ whole genome shotgun (WGS) entry which is preliminary data.</text>
</comment>
<feature type="region of interest" description="Disordered" evidence="1">
    <location>
        <begin position="190"/>
        <end position="241"/>
    </location>
</feature>
<dbReference type="CDD" id="cd02859">
    <property type="entry name" value="E_set_AMPKbeta_like_N"/>
    <property type="match status" value="1"/>
</dbReference>
<name>A0A9P6PZ22_9FUNG</name>
<sequence length="567" mass="62112">MSYEEEQHYFINRPVRLIPQLFTYPFPLDGSGNSNDGDDIPAVVVVTGNFDQWQRTVRLSQNKSMQRWEGRVDVNIDQLVPLGDQHRKLLYKFVLDGHRWVTDPNQPLERDSEGNLNNVRLLDIEERFGTQHSEDEAQQQQQQQDSSAPPLSPLQLQQNEEDKEDVKELIIDEQFATISAPVAESALISEEKEDEDVRGTPHFAVPDQAQMPSPSPQSQREGNSQEIGSDSPTASSSDHDLASHQILAEHKDVHMPMQEEELRPEAMVEATHGAPVEGEPAQPHRTEKADVSNTVDEEEQNQQDALPDAVQQSDDYLDAVPSETTVVPATIESSSMTTSHTTGTLVAHEAMVTLEPSVPTLEPLAPLMDMPKEATAALPPTSATANTTGNAATHKRNSSSVLVFNPNAHPDEHDGDGDYGVVVLQGELITANTTKLLTSGATTTNTMATIRSHSDAVQQQIPPSPAASASTTTTAKTVTATPPGTATTTLCGRHDTIEAAEDSVSVHHDNDIKIEHRMVSTPISIVPEKGNNMVVEVSQPRRGSQDKTLKPKKKRTAFWKKIKKVLS</sequence>
<feature type="domain" description="AMP-activated protein kinase glycogen-binding" evidence="2">
    <location>
        <begin position="44"/>
        <end position="119"/>
    </location>
</feature>
<gene>
    <name evidence="3" type="ORF">DFQ27_006423</name>
</gene>
<evidence type="ECO:0000313" key="3">
    <source>
        <dbReference type="EMBL" id="KAG0255133.1"/>
    </source>
</evidence>
<dbReference type="Pfam" id="PF16561">
    <property type="entry name" value="AMPK1_CBM"/>
    <property type="match status" value="1"/>
</dbReference>
<dbReference type="InterPro" id="IPR013783">
    <property type="entry name" value="Ig-like_fold"/>
</dbReference>
<protein>
    <recommendedName>
        <fullName evidence="2">AMP-activated protein kinase glycogen-binding domain-containing protein</fullName>
    </recommendedName>
</protein>
<feature type="compositionally biased region" description="Low complexity" evidence="1">
    <location>
        <begin position="466"/>
        <end position="486"/>
    </location>
</feature>
<organism evidence="3 4">
    <name type="scientific">Actinomortierella ambigua</name>
    <dbReference type="NCBI Taxonomy" id="1343610"/>
    <lineage>
        <taxon>Eukaryota</taxon>
        <taxon>Fungi</taxon>
        <taxon>Fungi incertae sedis</taxon>
        <taxon>Mucoromycota</taxon>
        <taxon>Mortierellomycotina</taxon>
        <taxon>Mortierellomycetes</taxon>
        <taxon>Mortierellales</taxon>
        <taxon>Mortierellaceae</taxon>
        <taxon>Actinomortierella</taxon>
    </lineage>
</organism>